<dbReference type="InterPro" id="IPR052019">
    <property type="entry name" value="F420H2_bilvrd_red/Heme_oxyg"/>
</dbReference>
<comment type="caution">
    <text evidence="3">The sequence shown here is derived from an EMBL/GenBank/DDBJ whole genome shotgun (WGS) entry which is preliminary data.</text>
</comment>
<keyword evidence="1" id="KW-0560">Oxidoreductase</keyword>
<dbReference type="PANTHER" id="PTHR35176:SF6">
    <property type="entry name" value="HEME OXYGENASE HI_0854-RELATED"/>
    <property type="match status" value="1"/>
</dbReference>
<gene>
    <name evidence="3" type="ORF">J4573_25020</name>
</gene>
<evidence type="ECO:0000313" key="3">
    <source>
        <dbReference type="EMBL" id="MBO2450388.1"/>
    </source>
</evidence>
<dbReference type="Proteomes" id="UP000669179">
    <property type="component" value="Unassembled WGS sequence"/>
</dbReference>
<protein>
    <submittedName>
        <fullName evidence="3">Pyridoxamine 5'-phosphate oxidase family protein</fullName>
    </submittedName>
</protein>
<dbReference type="SUPFAM" id="SSF50475">
    <property type="entry name" value="FMN-binding split barrel"/>
    <property type="match status" value="1"/>
</dbReference>
<evidence type="ECO:0000313" key="4">
    <source>
        <dbReference type="Proteomes" id="UP000669179"/>
    </source>
</evidence>
<organism evidence="3 4">
    <name type="scientific">Actinomadura barringtoniae</name>
    <dbReference type="NCBI Taxonomy" id="1427535"/>
    <lineage>
        <taxon>Bacteria</taxon>
        <taxon>Bacillati</taxon>
        <taxon>Actinomycetota</taxon>
        <taxon>Actinomycetes</taxon>
        <taxon>Streptosporangiales</taxon>
        <taxon>Thermomonosporaceae</taxon>
        <taxon>Actinomadura</taxon>
    </lineage>
</organism>
<reference evidence="3" key="1">
    <citation type="submission" date="2021-03" db="EMBL/GenBank/DDBJ databases">
        <authorList>
            <person name="Kanchanasin P."/>
            <person name="Saeng-In P."/>
            <person name="Phongsopitanun W."/>
            <person name="Yuki M."/>
            <person name="Kudo T."/>
            <person name="Ohkuma M."/>
            <person name="Tanasupawat S."/>
        </authorList>
    </citation>
    <scope>NUCLEOTIDE SEQUENCE</scope>
    <source>
        <strain evidence="3">GKU 128</strain>
    </source>
</reference>
<dbReference type="RefSeq" id="WP_208258265.1">
    <property type="nucleotide sequence ID" value="NZ_JAGEOJ010000010.1"/>
</dbReference>
<dbReference type="EMBL" id="JAGEOJ010000010">
    <property type="protein sequence ID" value="MBO2450388.1"/>
    <property type="molecule type" value="Genomic_DNA"/>
</dbReference>
<dbReference type="AlphaFoldDB" id="A0A939PDL6"/>
<dbReference type="InterPro" id="IPR012349">
    <property type="entry name" value="Split_barrel_FMN-bd"/>
</dbReference>
<dbReference type="GO" id="GO:0070967">
    <property type="term" value="F:coenzyme F420 binding"/>
    <property type="evidence" value="ECO:0007669"/>
    <property type="project" value="TreeGrafter"/>
</dbReference>
<evidence type="ECO:0000259" key="2">
    <source>
        <dbReference type="Pfam" id="PF01243"/>
    </source>
</evidence>
<dbReference type="Gene3D" id="2.30.110.10">
    <property type="entry name" value="Electron Transport, Fmn-binding Protein, Chain A"/>
    <property type="match status" value="1"/>
</dbReference>
<dbReference type="PANTHER" id="PTHR35176">
    <property type="entry name" value="HEME OXYGENASE HI_0854-RELATED"/>
    <property type="match status" value="1"/>
</dbReference>
<dbReference type="InterPro" id="IPR011576">
    <property type="entry name" value="Pyridox_Oxase_N"/>
</dbReference>
<keyword evidence="4" id="KW-1185">Reference proteome</keyword>
<name>A0A939PDL6_9ACTN</name>
<evidence type="ECO:0000256" key="1">
    <source>
        <dbReference type="ARBA" id="ARBA00023002"/>
    </source>
</evidence>
<accession>A0A939PDL6</accession>
<sequence>MSERTKIALSEDEVTSLVGTQRKLQLGTINPDGTPHMVTMFHAVIDGQIAFWTYRSSQKARNIARDPRVTCLIEAGEDYFELSGALIYGRAEVVTDPNRVRYVGSEVVRRMMDLTDDDAIAPFVEATAAKRHAYLVEPVRVASWDHRKLT</sequence>
<feature type="domain" description="Pyridoxamine 5'-phosphate oxidase N-terminal" evidence="2">
    <location>
        <begin position="11"/>
        <end position="144"/>
    </location>
</feature>
<proteinExistence type="predicted"/>
<dbReference type="GO" id="GO:0016627">
    <property type="term" value="F:oxidoreductase activity, acting on the CH-CH group of donors"/>
    <property type="evidence" value="ECO:0007669"/>
    <property type="project" value="TreeGrafter"/>
</dbReference>
<dbReference type="Pfam" id="PF01243">
    <property type="entry name" value="PNPOx_N"/>
    <property type="match status" value="1"/>
</dbReference>
<dbReference type="GO" id="GO:0005829">
    <property type="term" value="C:cytosol"/>
    <property type="evidence" value="ECO:0007669"/>
    <property type="project" value="TreeGrafter"/>
</dbReference>